<comment type="caution">
    <text evidence="2">The sequence shown here is derived from an EMBL/GenBank/DDBJ whole genome shotgun (WGS) entry which is preliminary data.</text>
</comment>
<reference evidence="2 3" key="1">
    <citation type="journal article" date="2016" name="Nat. Commun.">
        <title>Thousands of microbial genomes shed light on interconnected biogeochemical processes in an aquifer system.</title>
        <authorList>
            <person name="Anantharaman K."/>
            <person name="Brown C.T."/>
            <person name="Hug L.A."/>
            <person name="Sharon I."/>
            <person name="Castelle C.J."/>
            <person name="Probst A.J."/>
            <person name="Thomas B.C."/>
            <person name="Singh A."/>
            <person name="Wilkins M.J."/>
            <person name="Karaoz U."/>
            <person name="Brodie E.L."/>
            <person name="Williams K.H."/>
            <person name="Hubbard S.S."/>
            <person name="Banfield J.F."/>
        </authorList>
    </citation>
    <scope>NUCLEOTIDE SEQUENCE [LARGE SCALE GENOMIC DNA]</scope>
</reference>
<evidence type="ECO:0000313" key="3">
    <source>
        <dbReference type="Proteomes" id="UP000176700"/>
    </source>
</evidence>
<dbReference type="EMBL" id="MHNI01000016">
    <property type="protein sequence ID" value="OGZ42539.1"/>
    <property type="molecule type" value="Genomic_DNA"/>
</dbReference>
<dbReference type="AlphaFoldDB" id="A0A1G2FWT6"/>
<keyword evidence="1" id="KW-0472">Membrane</keyword>
<name>A0A1G2FWT6_9BACT</name>
<dbReference type="InterPro" id="IPR024414">
    <property type="entry name" value="Uncharacterised_PrgI"/>
</dbReference>
<dbReference type="Proteomes" id="UP000176700">
    <property type="component" value="Unassembled WGS sequence"/>
</dbReference>
<proteinExistence type="predicted"/>
<dbReference type="Pfam" id="PF12666">
    <property type="entry name" value="PrgI"/>
    <property type="match status" value="1"/>
</dbReference>
<protein>
    <recommendedName>
        <fullName evidence="4">PrgI family protein</fullName>
    </recommendedName>
</protein>
<gene>
    <name evidence="2" type="ORF">A2W41_01560</name>
</gene>
<feature type="transmembrane region" description="Helical" evidence="1">
    <location>
        <begin position="45"/>
        <end position="64"/>
    </location>
</feature>
<organism evidence="2 3">
    <name type="scientific">Candidatus Ryanbacteria bacterium RIFCSPHIGHO2_01_45_13</name>
    <dbReference type="NCBI Taxonomy" id="1802112"/>
    <lineage>
        <taxon>Bacteria</taxon>
        <taxon>Candidatus Ryaniibacteriota</taxon>
    </lineage>
</organism>
<evidence type="ECO:0008006" key="4">
    <source>
        <dbReference type="Google" id="ProtNLM"/>
    </source>
</evidence>
<feature type="transmembrane region" description="Helical" evidence="1">
    <location>
        <begin position="20"/>
        <end position="38"/>
    </location>
</feature>
<accession>A0A1G2FWT6</accession>
<evidence type="ECO:0000256" key="1">
    <source>
        <dbReference type="SAM" id="Phobius"/>
    </source>
</evidence>
<keyword evidence="1" id="KW-1133">Transmembrane helix</keyword>
<sequence>MQQFQVPQFIDVEDKIIGPLTLKQFIFLVVGGVLAYFIKRVFPDIIFWAVVIPMGGAVAALAFLKVNGRPLSHTVISAFKFYATSRLYLWRKGQKKKPLKEKTKQEVRPLGQIVGPKLTKRRLEDLAWSLDVHEKFKRQ</sequence>
<keyword evidence="1" id="KW-0812">Transmembrane</keyword>
<evidence type="ECO:0000313" key="2">
    <source>
        <dbReference type="EMBL" id="OGZ42539.1"/>
    </source>
</evidence>
<feature type="transmembrane region" description="Helical" evidence="1">
    <location>
        <begin position="70"/>
        <end position="89"/>
    </location>
</feature>